<dbReference type="InterPro" id="IPR045033">
    <property type="entry name" value="PILS1/3/4/5/7"/>
</dbReference>
<evidence type="ECO:0000256" key="4">
    <source>
        <dbReference type="ARBA" id="ARBA00022989"/>
    </source>
</evidence>
<feature type="compositionally biased region" description="Pro residues" evidence="9">
    <location>
        <begin position="351"/>
        <end position="366"/>
    </location>
</feature>
<evidence type="ECO:0000256" key="1">
    <source>
        <dbReference type="ARBA" id="ARBA00004477"/>
    </source>
</evidence>
<feature type="compositionally biased region" description="Basic residues" evidence="9">
    <location>
        <begin position="316"/>
        <end position="331"/>
    </location>
</feature>
<comment type="similarity">
    <text evidence="8">Belongs to the auxin efflux carrier (TC 2.A.69.2) family.</text>
</comment>
<feature type="transmembrane region" description="Helical" evidence="10">
    <location>
        <begin position="6"/>
        <end position="31"/>
    </location>
</feature>
<name>A0A2T7EU03_9POAL</name>
<dbReference type="OrthoDB" id="191139at2759"/>
<sequence length="458" mass="49595">MGLLELFTTACVPVFNMLLVTGFGSFLATDFAGLLSKEARKHLNNIVFYVFNPSLVAIYLAKTITMESLAKLWFMPVNILLAFTFGLFFGWIVVKVTRAPAKLRGLILGCCSAGNLGNIFLIIIPALCKEKGSPFGEPDVCQTYGLAYSSLSMAIGAVFLWSIVYNIVRVTSNVTKGDGGAQTKVLISGSATENTAEENCSASNDHTDECTLPLISTNIPPIKYKVPLLERTWKFLSLISGTVDLKKLFAPSTIAVIVGFIIGGTPFIRNAIIGDTAPLRVLQESAELIGCFLTQRRGNSIGHVDNGSKPSQRSTRWSKRPAVRDSRRRGCQIRPAPSAGHRAGEGSRPAGPRPAGPSVPVHPPPAVRRAARDEHRDYNAAVRRGGERVLRDLRVGVRARVRGRHRLVRLLHVDAVAVTRARACPVWRGRGGDGHGPSIALCDSLYRVAGMETSRLGS</sequence>
<evidence type="ECO:0000256" key="5">
    <source>
        <dbReference type="ARBA" id="ARBA00023136"/>
    </source>
</evidence>
<dbReference type="EMBL" id="CM009750">
    <property type="protein sequence ID" value="PUZ71296.1"/>
    <property type="molecule type" value="Genomic_DNA"/>
</dbReference>
<dbReference type="Gramene" id="PUZ71296">
    <property type="protein sequence ID" value="PUZ71296"/>
    <property type="gene ID" value="GQ55_2G303000"/>
</dbReference>
<proteinExistence type="inferred from homology"/>
<dbReference type="InterPro" id="IPR004776">
    <property type="entry name" value="Mem_transp_PIN-like"/>
</dbReference>
<keyword evidence="4 10" id="KW-1133">Transmembrane helix</keyword>
<feature type="transmembrane region" description="Helical" evidence="10">
    <location>
        <begin position="106"/>
        <end position="127"/>
    </location>
</feature>
<dbReference type="Pfam" id="PF03547">
    <property type="entry name" value="Mem_trans"/>
    <property type="match status" value="1"/>
</dbReference>
<dbReference type="GO" id="GO:0009734">
    <property type="term" value="P:auxin-activated signaling pathway"/>
    <property type="evidence" value="ECO:0007669"/>
    <property type="project" value="UniProtKB-KW"/>
</dbReference>
<organism evidence="11 12">
    <name type="scientific">Panicum hallii var. hallii</name>
    <dbReference type="NCBI Taxonomy" id="1504633"/>
    <lineage>
        <taxon>Eukaryota</taxon>
        <taxon>Viridiplantae</taxon>
        <taxon>Streptophyta</taxon>
        <taxon>Embryophyta</taxon>
        <taxon>Tracheophyta</taxon>
        <taxon>Spermatophyta</taxon>
        <taxon>Magnoliopsida</taxon>
        <taxon>Liliopsida</taxon>
        <taxon>Poales</taxon>
        <taxon>Poaceae</taxon>
        <taxon>PACMAD clade</taxon>
        <taxon>Panicoideae</taxon>
        <taxon>Panicodae</taxon>
        <taxon>Paniceae</taxon>
        <taxon>Panicinae</taxon>
        <taxon>Panicum</taxon>
        <taxon>Panicum sect. Panicum</taxon>
    </lineage>
</organism>
<evidence type="ECO:0000256" key="9">
    <source>
        <dbReference type="SAM" id="MobiDB-lite"/>
    </source>
</evidence>
<evidence type="ECO:0000256" key="6">
    <source>
        <dbReference type="ARBA" id="ARBA00023294"/>
    </source>
</evidence>
<comment type="subcellular location">
    <subcellularLocation>
        <location evidence="1">Endoplasmic reticulum membrane</location>
        <topology evidence="1">Multi-pass membrane protein</topology>
    </subcellularLocation>
</comment>
<dbReference type="AlphaFoldDB" id="A0A2T7EU03"/>
<keyword evidence="5 10" id="KW-0472">Membrane</keyword>
<feature type="transmembrane region" description="Helical" evidence="10">
    <location>
        <begin position="248"/>
        <end position="268"/>
    </location>
</feature>
<evidence type="ECO:0000256" key="2">
    <source>
        <dbReference type="ARBA" id="ARBA00022448"/>
    </source>
</evidence>
<evidence type="ECO:0000313" key="12">
    <source>
        <dbReference type="Proteomes" id="UP000244336"/>
    </source>
</evidence>
<protein>
    <recommendedName>
        <fullName evidence="13">Protein PIN-LIKES 3</fullName>
    </recommendedName>
</protein>
<accession>A0A2T7EU03</accession>
<keyword evidence="2" id="KW-0813">Transport</keyword>
<evidence type="ECO:0000256" key="10">
    <source>
        <dbReference type="SAM" id="Phobius"/>
    </source>
</evidence>
<dbReference type="Proteomes" id="UP000244336">
    <property type="component" value="Chromosome 2"/>
</dbReference>
<dbReference type="PANTHER" id="PTHR31651:SF33">
    <property type="entry name" value="PROTEIN PIN-LIKES 1"/>
    <property type="match status" value="1"/>
</dbReference>
<feature type="transmembrane region" description="Helical" evidence="10">
    <location>
        <begin position="73"/>
        <end position="94"/>
    </location>
</feature>
<feature type="region of interest" description="Disordered" evidence="9">
    <location>
        <begin position="300"/>
        <end position="375"/>
    </location>
</feature>
<evidence type="ECO:0000256" key="3">
    <source>
        <dbReference type="ARBA" id="ARBA00022692"/>
    </source>
</evidence>
<keyword evidence="3 10" id="KW-0812">Transmembrane</keyword>
<dbReference type="PANTHER" id="PTHR31651">
    <property type="match status" value="1"/>
</dbReference>
<evidence type="ECO:0008006" key="13">
    <source>
        <dbReference type="Google" id="ProtNLM"/>
    </source>
</evidence>
<evidence type="ECO:0000313" key="11">
    <source>
        <dbReference type="EMBL" id="PUZ71296.1"/>
    </source>
</evidence>
<dbReference type="GO" id="GO:0005789">
    <property type="term" value="C:endoplasmic reticulum membrane"/>
    <property type="evidence" value="ECO:0007669"/>
    <property type="project" value="UniProtKB-SubCell"/>
</dbReference>
<feature type="transmembrane region" description="Helical" evidence="10">
    <location>
        <begin position="147"/>
        <end position="168"/>
    </location>
</feature>
<evidence type="ECO:0000256" key="7">
    <source>
        <dbReference type="ARBA" id="ARBA00025100"/>
    </source>
</evidence>
<dbReference type="GO" id="GO:0080162">
    <property type="term" value="P:endoplasmic reticulum to cytosol auxin transport"/>
    <property type="evidence" value="ECO:0007669"/>
    <property type="project" value="InterPro"/>
</dbReference>
<gene>
    <name evidence="11" type="ORF">GQ55_2G303000</name>
</gene>
<feature type="transmembrane region" description="Helical" evidence="10">
    <location>
        <begin position="43"/>
        <end position="61"/>
    </location>
</feature>
<dbReference type="STRING" id="1504633.A0A2T7EU03"/>
<comment type="function">
    <text evidence="7">Involved in cellular auxin homeostasis by regulating auxin metabolism. Regulates intracellular auxin accumulation at the endoplasmic reticulum and thus auxin availability for nuclear auxin signaling.</text>
</comment>
<keyword evidence="12" id="KW-1185">Reference proteome</keyword>
<keyword evidence="6" id="KW-0927">Auxin signaling pathway</keyword>
<evidence type="ECO:0000256" key="8">
    <source>
        <dbReference type="ARBA" id="ARBA00025752"/>
    </source>
</evidence>
<reference evidence="11 12" key="1">
    <citation type="submission" date="2018-04" db="EMBL/GenBank/DDBJ databases">
        <title>WGS assembly of Panicum hallii var. hallii HAL2.</title>
        <authorList>
            <person name="Lovell J."/>
            <person name="Jenkins J."/>
            <person name="Lowry D."/>
            <person name="Mamidi S."/>
            <person name="Sreedasyam A."/>
            <person name="Weng X."/>
            <person name="Barry K."/>
            <person name="Bonette J."/>
            <person name="Campitelli B."/>
            <person name="Daum C."/>
            <person name="Gordon S."/>
            <person name="Gould B."/>
            <person name="Lipzen A."/>
            <person name="MacQueen A."/>
            <person name="Palacio-Mejia J."/>
            <person name="Plott C."/>
            <person name="Shakirov E."/>
            <person name="Shu S."/>
            <person name="Yoshinaga Y."/>
            <person name="Zane M."/>
            <person name="Rokhsar D."/>
            <person name="Grimwood J."/>
            <person name="Schmutz J."/>
            <person name="Juenger T."/>
        </authorList>
    </citation>
    <scope>NUCLEOTIDE SEQUENCE [LARGE SCALE GENOMIC DNA]</scope>
    <source>
        <strain evidence="12">cv. HAL2</strain>
    </source>
</reference>